<comment type="pathway">
    <text evidence="3">Purine metabolism; IMP biosynthesis via de novo pathway; 5-amino-1-(5-phospho-D-ribosyl)imidazole-4-carboxamide from 5-amino-1-(5-phospho-D-ribosyl)imidazole-4-carboxylate: step 2/2.</text>
</comment>
<dbReference type="GO" id="GO:0005829">
    <property type="term" value="C:cytosol"/>
    <property type="evidence" value="ECO:0007669"/>
    <property type="project" value="TreeGrafter"/>
</dbReference>
<evidence type="ECO:0000259" key="4">
    <source>
        <dbReference type="SMART" id="SM00998"/>
    </source>
</evidence>
<evidence type="ECO:0000313" key="5">
    <source>
        <dbReference type="EMBL" id="SLM12161.1"/>
    </source>
</evidence>
<dbReference type="Pfam" id="PF10397">
    <property type="entry name" value="ADSL_C"/>
    <property type="match status" value="1"/>
</dbReference>
<dbReference type="InterPro" id="IPR004769">
    <property type="entry name" value="Pur_lyase"/>
</dbReference>
<dbReference type="GO" id="GO:0044208">
    <property type="term" value="P:'de novo' AMP biosynthetic process"/>
    <property type="evidence" value="ECO:0007669"/>
    <property type="project" value="UniProtKB-UniPathway"/>
</dbReference>
<dbReference type="SMART" id="SM00998">
    <property type="entry name" value="ADSL_C"/>
    <property type="match status" value="1"/>
</dbReference>
<dbReference type="GO" id="GO:0004018">
    <property type="term" value="F:N6-(1,2-dicarboxyethyl)AMP AMP-lyase (fumarate-forming) activity"/>
    <property type="evidence" value="ECO:0007669"/>
    <property type="project" value="UniProtKB-UniRule"/>
</dbReference>
<dbReference type="EMBL" id="FWDM01000015">
    <property type="protein sequence ID" value="SLM12161.1"/>
    <property type="molecule type" value="Genomic_DNA"/>
</dbReference>
<dbReference type="PROSITE" id="PS00163">
    <property type="entry name" value="FUMARATE_LYASES"/>
    <property type="match status" value="1"/>
</dbReference>
<keyword evidence="3" id="KW-0658">Purine biosynthesis</keyword>
<dbReference type="Gene3D" id="1.10.40.30">
    <property type="entry name" value="Fumarase/aspartase (C-terminal domain)"/>
    <property type="match status" value="1"/>
</dbReference>
<comment type="catalytic activity">
    <reaction evidence="3">
        <text>(2S)-2-[5-amino-1-(5-phospho-beta-D-ribosyl)imidazole-4-carboxamido]succinate = 5-amino-1-(5-phospho-beta-D-ribosyl)imidazole-4-carboxamide + fumarate</text>
        <dbReference type="Rhea" id="RHEA:23920"/>
        <dbReference type="ChEBI" id="CHEBI:29806"/>
        <dbReference type="ChEBI" id="CHEBI:58443"/>
        <dbReference type="ChEBI" id="CHEBI:58475"/>
        <dbReference type="EC" id="4.3.2.2"/>
    </reaction>
</comment>
<gene>
    <name evidence="5" type="primary">purB</name>
    <name evidence="5" type="ORF">SPIROBIBN47_220004</name>
</gene>
<sequence>MVFLIQFLGHNCYYVRMQNFDQFQSPFSWRYGSQAMRIIWSETYKRRLWRRVWVGLAKAQSRYGLVTSSQIAELEAHAADIDIEKAQEIEQSLRHDLMAELRTYASQCPIAGGILHLGATSMDIEDNADALRIRDSLNLLKDKLADLLSVLVDKIERYAAVPAMAFTHLQPAEPTTLGYRYAFYAQDLADTYERFNDALRNIKGKGFKGAVGTSASYAELIGVEHLDEFETALSEELGIRFFDVATQTYPRIQDYRVLSLLAELAAVLHKMAFDFRILQMPLIGELSEPFGSRQVGSSAMPFKRNPIEAEKIDSLARLVASYPGVAWGDAALSGLERTLDDSANRRVILPEAFLACDELLQSMKKLIEGQSVDETAIQRTAQAYAPFAATERVLMALGKKGADRQEAHERLRDLAMIAWNAVREGEPNPLRQLIQSDEFFASRLSSDAIESLFDVDTYIGAAEKRARIVAARIRSLFR</sequence>
<accession>A0A3P3XHN9</accession>
<dbReference type="UniPathway" id="UPA00074">
    <property type="reaction ID" value="UER00132"/>
</dbReference>
<dbReference type="InterPro" id="IPR020557">
    <property type="entry name" value="Fumarate_lyase_CS"/>
</dbReference>
<protein>
    <recommendedName>
        <fullName evidence="2 3">Adenylosuccinate lyase</fullName>
        <shortName evidence="3">ASL</shortName>
        <ecNumber evidence="2 3">4.3.2.2</ecNumber>
    </recommendedName>
    <alternativeName>
        <fullName evidence="3">Adenylosuccinase</fullName>
    </alternativeName>
</protein>
<dbReference type="GO" id="GO:0070626">
    <property type="term" value="F:(S)-2-(5-amino-1-(5-phospho-D-ribosyl)imidazole-4-carboxamido) succinate lyase (fumarate-forming) activity"/>
    <property type="evidence" value="ECO:0007669"/>
    <property type="project" value="TreeGrafter"/>
</dbReference>
<dbReference type="PANTHER" id="PTHR43172">
    <property type="entry name" value="ADENYLOSUCCINATE LYASE"/>
    <property type="match status" value="1"/>
</dbReference>
<dbReference type="NCBIfam" id="TIGR00928">
    <property type="entry name" value="purB"/>
    <property type="match status" value="1"/>
</dbReference>
<keyword evidence="1 3" id="KW-0456">Lyase</keyword>
<dbReference type="GO" id="GO:0006189">
    <property type="term" value="P:'de novo' IMP biosynthetic process"/>
    <property type="evidence" value="ECO:0007669"/>
    <property type="project" value="UniProtKB-UniPathway"/>
</dbReference>
<dbReference type="UniPathway" id="UPA00075">
    <property type="reaction ID" value="UER00336"/>
</dbReference>
<dbReference type="InterPro" id="IPR008948">
    <property type="entry name" value="L-Aspartase-like"/>
</dbReference>
<name>A0A3P3XHN9_9SPIR</name>
<proteinExistence type="inferred from homology"/>
<evidence type="ECO:0000256" key="3">
    <source>
        <dbReference type="RuleBase" id="RU361172"/>
    </source>
</evidence>
<dbReference type="InterPro" id="IPR019468">
    <property type="entry name" value="AdenyloSucc_lyase_C"/>
</dbReference>
<evidence type="ECO:0000256" key="2">
    <source>
        <dbReference type="NCBIfam" id="TIGR00928"/>
    </source>
</evidence>
<dbReference type="InterPro" id="IPR022761">
    <property type="entry name" value="Fumarate_lyase_N"/>
</dbReference>
<dbReference type="Pfam" id="PF00206">
    <property type="entry name" value="Lyase_1"/>
    <property type="match status" value="1"/>
</dbReference>
<dbReference type="InterPro" id="IPR000362">
    <property type="entry name" value="Fumarate_lyase_fam"/>
</dbReference>
<reference evidence="5" key="1">
    <citation type="submission" date="2017-02" db="EMBL/GenBank/DDBJ databases">
        <authorList>
            <person name="Regsiter A."/>
            <person name="William W."/>
        </authorList>
    </citation>
    <scope>NUCLEOTIDE SEQUENCE</scope>
    <source>
        <strain evidence="5">Bib</strain>
    </source>
</reference>
<dbReference type="PRINTS" id="PR00149">
    <property type="entry name" value="FUMRATELYASE"/>
</dbReference>
<evidence type="ECO:0000256" key="1">
    <source>
        <dbReference type="ARBA" id="ARBA00023239"/>
    </source>
</evidence>
<comment type="similarity">
    <text evidence="3">Belongs to the lyase 1 family. Adenylosuccinate lyase subfamily.</text>
</comment>
<dbReference type="Gene3D" id="1.20.200.10">
    <property type="entry name" value="Fumarase/aspartase (Central domain)"/>
    <property type="match status" value="1"/>
</dbReference>
<feature type="domain" description="Adenylosuccinate lyase C-terminal" evidence="4">
    <location>
        <begin position="385"/>
        <end position="470"/>
    </location>
</feature>
<dbReference type="PANTHER" id="PTHR43172:SF1">
    <property type="entry name" value="ADENYLOSUCCINATE LYASE"/>
    <property type="match status" value="1"/>
</dbReference>
<dbReference type="AlphaFoldDB" id="A0A3P3XHN9"/>
<dbReference type="Gene3D" id="1.10.275.60">
    <property type="match status" value="1"/>
</dbReference>
<organism evidence="5">
    <name type="scientific">uncultured spirochete</name>
    <dbReference type="NCBI Taxonomy" id="156406"/>
    <lineage>
        <taxon>Bacteria</taxon>
        <taxon>Pseudomonadati</taxon>
        <taxon>Spirochaetota</taxon>
        <taxon>Spirochaetia</taxon>
        <taxon>Spirochaetales</taxon>
        <taxon>environmental samples</taxon>
    </lineage>
</organism>
<dbReference type="EC" id="4.3.2.2" evidence="2 3"/>
<comment type="pathway">
    <text evidence="3">Purine metabolism; AMP biosynthesis via de novo pathway; AMP from IMP: step 2/2.</text>
</comment>
<dbReference type="SUPFAM" id="SSF48557">
    <property type="entry name" value="L-aspartase-like"/>
    <property type="match status" value="1"/>
</dbReference>
<comment type="catalytic activity">
    <reaction evidence="3">
        <text>N(6)-(1,2-dicarboxyethyl)-AMP = fumarate + AMP</text>
        <dbReference type="Rhea" id="RHEA:16853"/>
        <dbReference type="ChEBI" id="CHEBI:29806"/>
        <dbReference type="ChEBI" id="CHEBI:57567"/>
        <dbReference type="ChEBI" id="CHEBI:456215"/>
        <dbReference type="EC" id="4.3.2.2"/>
    </reaction>
</comment>